<keyword evidence="3" id="KW-1185">Reference proteome</keyword>
<evidence type="ECO:0000313" key="3">
    <source>
        <dbReference type="Proteomes" id="UP000186601"/>
    </source>
</evidence>
<evidence type="ECO:0000313" key="2">
    <source>
        <dbReference type="EMBL" id="PSS32018.1"/>
    </source>
</evidence>
<dbReference type="PROSITE" id="PS50181">
    <property type="entry name" value="FBOX"/>
    <property type="match status" value="1"/>
</dbReference>
<dbReference type="AlphaFoldDB" id="A0A2R6RPR5"/>
<evidence type="ECO:0000259" key="1">
    <source>
        <dbReference type="PROSITE" id="PS50181"/>
    </source>
</evidence>
<dbReference type="SUPFAM" id="SSF81383">
    <property type="entry name" value="F-box domain"/>
    <property type="match status" value="1"/>
</dbReference>
<accession>A0A2R6RPR5</accession>
<dbReference type="InterPro" id="IPR001810">
    <property type="entry name" value="F-box_dom"/>
</dbReference>
<dbReference type="EMBL" id="MLYV02000207">
    <property type="protein sequence ID" value="PSS32018.1"/>
    <property type="molecule type" value="Genomic_DNA"/>
</dbReference>
<dbReference type="OrthoDB" id="2754196at2759"/>
<sequence length="645" mass="72549">MPVAHAATTIALEHPISDPLTSLDSLICSWDSVSEDRLAAARALIRQARSQPRPANEDSCIRCAQCISKMLPTVVHDAPITLNSLPNELLLKIFSQLVNDQWNPIASSLVALQDTVDWLAVTFVCRRWRTLAIAASELWTRIPVVTPCMVAAFAERSRDRHLQLIVSNTDRMPDALQAAMRQLPPLLHRVTHFSFITSALDRRCLQLMSYLPSLPATETLYIWYTQECHTEATNHLVAHFLSKAAPRSLRTLYLRGCWFKPTQLSNCPDILDLSIIHDHIGIDSATLVDVLRHVPRLRKLQVKSGGKFNPWTVLDPQPATQALVCLPDLEVAEIQLHSHYMERFLVPISFPQHVQISLVASGTDTDNALMTAIQVMRYASGSLCSAGQYTHVRLAVDRHRTEPSRRVFTLHAGFNRHETKIRLQITYSNSSSSLSHKRPLSFLEITPFVMRSVTTLILDAEPLSPSASPHAIDHDYVGKRWYQVLHALPYLVELQITTHHVLSHRELFRRLGEKSVDGLTVWLSSLRILHFKDLVLRGEQCTCGCTVAEDKRGAYGVCNAVVAGVFYGRRNKAEFDSEHPDSAVLWIEGLRRGLERRNANAAPPLSLRFSASSPREWRRSCCHHADIARVIRPLVDTLEFLAPCG</sequence>
<dbReference type="InterPro" id="IPR036047">
    <property type="entry name" value="F-box-like_dom_sf"/>
</dbReference>
<name>A0A2R6RPR5_9APHY</name>
<gene>
    <name evidence="2" type="ORF">PHLCEN_2v2260</name>
</gene>
<protein>
    <recommendedName>
        <fullName evidence="1">F-box domain-containing protein</fullName>
    </recommendedName>
</protein>
<dbReference type="Gene3D" id="1.20.1280.50">
    <property type="match status" value="1"/>
</dbReference>
<organism evidence="2 3">
    <name type="scientific">Hermanssonia centrifuga</name>
    <dbReference type="NCBI Taxonomy" id="98765"/>
    <lineage>
        <taxon>Eukaryota</taxon>
        <taxon>Fungi</taxon>
        <taxon>Dikarya</taxon>
        <taxon>Basidiomycota</taxon>
        <taxon>Agaricomycotina</taxon>
        <taxon>Agaricomycetes</taxon>
        <taxon>Polyporales</taxon>
        <taxon>Meruliaceae</taxon>
        <taxon>Hermanssonia</taxon>
    </lineage>
</organism>
<reference evidence="2 3" key="1">
    <citation type="submission" date="2018-02" db="EMBL/GenBank/DDBJ databases">
        <title>Genome sequence of the basidiomycete white-rot fungus Phlebia centrifuga.</title>
        <authorList>
            <person name="Granchi Z."/>
            <person name="Peng M."/>
            <person name="de Vries R.P."/>
            <person name="Hilden K."/>
            <person name="Makela M.R."/>
            <person name="Grigoriev I."/>
            <person name="Riley R."/>
        </authorList>
    </citation>
    <scope>NUCLEOTIDE SEQUENCE [LARGE SCALE GENOMIC DNA]</scope>
    <source>
        <strain evidence="2 3">FBCC195</strain>
    </source>
</reference>
<feature type="domain" description="F-box" evidence="1">
    <location>
        <begin position="79"/>
        <end position="142"/>
    </location>
</feature>
<dbReference type="SUPFAM" id="SSF52047">
    <property type="entry name" value="RNI-like"/>
    <property type="match status" value="1"/>
</dbReference>
<comment type="caution">
    <text evidence="2">The sequence shown here is derived from an EMBL/GenBank/DDBJ whole genome shotgun (WGS) entry which is preliminary data.</text>
</comment>
<dbReference type="Proteomes" id="UP000186601">
    <property type="component" value="Unassembled WGS sequence"/>
</dbReference>
<proteinExistence type="predicted"/>
<dbReference type="Pfam" id="PF12937">
    <property type="entry name" value="F-box-like"/>
    <property type="match status" value="1"/>
</dbReference>